<dbReference type="NCBIfam" id="NF045870">
    <property type="entry name" value="MAGa7180_fam_nucl"/>
    <property type="match status" value="1"/>
</dbReference>
<evidence type="ECO:0000313" key="2">
    <source>
        <dbReference type="EMBL" id="AFX74291.1"/>
    </source>
</evidence>
<dbReference type="InterPro" id="IPR011335">
    <property type="entry name" value="Restrct_endonuc-II-like"/>
</dbReference>
<evidence type="ECO:0000313" key="3">
    <source>
        <dbReference type="Proteomes" id="UP000009399"/>
    </source>
</evidence>
<sequence>MTRKFYNKKEYFVDLEKKEVILEKEFHRKLLNKEFAFNTGFKKIGGSSIGEVLEVDDYSSAFKAFIRLAKLDMPILDTKYIDAGVAIEPLVVAAIEKKLKVKVEVFPPQKYNYDYFKEDPIIGGIPDGFIQEKQLIIEIKTTGEKNFEKWGKNGENLPPKYLKQAQLYAYLKKVDRFAIVATFLKEQDYIDPKNFPIEKRKIQTYAFNVNKEEVEDDIVQIKAWYLEHTTSGVSPKFNSIKDAEILEYLLCENEKQWMNLLEKWRKEGKVKVEID</sequence>
<feature type="domain" description="YqaJ viral recombinase" evidence="1">
    <location>
        <begin position="42"/>
        <end position="169"/>
    </location>
</feature>
<dbReference type="RefSeq" id="WP_014335479.1">
    <property type="nucleotide sequence ID" value="NC_019552.1"/>
</dbReference>
<organism evidence="2 3">
    <name type="scientific">Mesomycoplasma hyorhinis SK76</name>
    <dbReference type="NCBI Taxonomy" id="1118964"/>
    <lineage>
        <taxon>Bacteria</taxon>
        <taxon>Bacillati</taxon>
        <taxon>Mycoplasmatota</taxon>
        <taxon>Mycoplasmoidales</taxon>
        <taxon>Metamycoplasmataceae</taxon>
        <taxon>Mesomycoplasma</taxon>
    </lineage>
</organism>
<gene>
    <name evidence="2" type="ORF">MOS_367</name>
</gene>
<evidence type="ECO:0000259" key="1">
    <source>
        <dbReference type="Pfam" id="PF09588"/>
    </source>
</evidence>
<proteinExistence type="predicted"/>
<reference evidence="2 3" key="1">
    <citation type="journal article" date="2013" name="Genome Announc.">
        <title>Complete Genome Sequence of Mycoplasma hyorhinis Strain SK76.</title>
        <authorList>
            <person name="Goodison S."/>
            <person name="Urquidi V."/>
            <person name="Kumar D."/>
            <person name="Reyes L."/>
            <person name="Rosser C.J."/>
        </authorList>
    </citation>
    <scope>NUCLEOTIDE SEQUENCE [LARGE SCALE GENOMIC DNA]</scope>
    <source>
        <strain evidence="2 3">SK76</strain>
    </source>
</reference>
<dbReference type="Pfam" id="PF09588">
    <property type="entry name" value="YqaJ"/>
    <property type="match status" value="1"/>
</dbReference>
<dbReference type="InterPro" id="IPR019080">
    <property type="entry name" value="YqaJ_viral_recombinase"/>
</dbReference>
<dbReference type="AlphaFoldDB" id="A0AAI8FDT9"/>
<protein>
    <recommendedName>
        <fullName evidence="1">YqaJ viral recombinase domain-containing protein</fullName>
    </recommendedName>
</protein>
<dbReference type="GeneID" id="93248484"/>
<dbReference type="KEGG" id="mhs:MOS_367"/>
<dbReference type="Gene3D" id="3.90.320.10">
    <property type="match status" value="1"/>
</dbReference>
<name>A0AAI8FDT9_MESHY</name>
<dbReference type="Proteomes" id="UP000009399">
    <property type="component" value="Chromosome"/>
</dbReference>
<dbReference type="InterPro" id="IPR011604">
    <property type="entry name" value="PDDEXK-like_dom_sf"/>
</dbReference>
<dbReference type="SUPFAM" id="SSF52980">
    <property type="entry name" value="Restriction endonuclease-like"/>
    <property type="match status" value="1"/>
</dbReference>
<dbReference type="EMBL" id="CP003914">
    <property type="protein sequence ID" value="AFX74291.1"/>
    <property type="molecule type" value="Genomic_DNA"/>
</dbReference>
<accession>A0AAI8FDT9</accession>